<evidence type="ECO:0000313" key="4">
    <source>
        <dbReference type="Proteomes" id="UP000296079"/>
    </source>
</evidence>
<geneLocation type="plasmid" evidence="2">
    <name>pHG1</name>
</geneLocation>
<dbReference type="GO" id="GO:0051301">
    <property type="term" value="P:cell division"/>
    <property type="evidence" value="ECO:0007669"/>
    <property type="project" value="UniProtKB-KW"/>
</dbReference>
<reference evidence="1 3" key="1">
    <citation type="journal article" date="2003" name="J. Mol. Biol.">
        <title>Complete nucleotide sequence of pHG1: a Ralstonia eutropha H16 megaplasmid encoding key enzymes of H(2)-based lithoautotrophy and anaerobiosis.</title>
        <authorList>
            <person name="Schwartz E."/>
            <person name="Henne A."/>
            <person name="Cramm R."/>
            <person name="Eitinger T."/>
            <person name="Friedrich B."/>
            <person name="Gottschalk G."/>
        </authorList>
    </citation>
    <scope>NUCLEOTIDE SEQUENCE [LARGE SCALE GENOMIC DNA]</scope>
    <source>
        <strain evidence="3">ATCC 17699 / DSM 428 / KCTC 22496 / NCIMB 10442 / H16 / Stanier 337</strain>
        <strain evidence="1">H16</strain>
        <plasmid evidence="1 3">megaplasmid pHG1</plasmid>
    </source>
</reference>
<evidence type="ECO:0000313" key="3">
    <source>
        <dbReference type="Proteomes" id="UP000008210"/>
    </source>
</evidence>
<keyword evidence="1" id="KW-0614">Plasmid</keyword>
<protein>
    <submittedName>
        <fullName evidence="2">Cell division protein ZapA</fullName>
    </submittedName>
</protein>
<keyword evidence="2" id="KW-0132">Cell division</keyword>
<name>Q7WX54_CUPNH</name>
<sequence length="65" mass="6846">MHLIVDIDIGGPTFQGTAGPAEAAQQLRELASEIERKVVDFSVCREGQRLAGTDGGCAIAYLADL</sequence>
<dbReference type="AlphaFoldDB" id="Q7WX54"/>
<dbReference type="EMBL" id="CP039289">
    <property type="protein sequence ID" value="QCC05509.1"/>
    <property type="molecule type" value="Genomic_DNA"/>
</dbReference>
<dbReference type="Proteomes" id="UP000008210">
    <property type="component" value="Plasmid megaplasmid pHG1"/>
</dbReference>
<keyword evidence="2" id="KW-0131">Cell cycle</keyword>
<proteinExistence type="predicted"/>
<gene>
    <name evidence="1" type="ordered locus">PHG288</name>
    <name evidence="2" type="ORF">E6A55_33660</name>
</gene>
<reference evidence="2 4" key="2">
    <citation type="submission" date="2019-04" db="EMBL/GenBank/DDBJ databases">
        <title>Long-read de novo sequencing of Cupriavidus necator H16.</title>
        <authorList>
            <person name="Little G.T."/>
            <person name="Ehsaan M."/>
            <person name="Arenas-Lopez C."/>
            <person name="Jawed K."/>
            <person name="Winzer K."/>
            <person name="Kovacs K."/>
            <person name="Malys N."/>
            <person name="Minton N.P."/>
        </authorList>
    </citation>
    <scope>NUCLEOTIDE SEQUENCE [LARGE SCALE GENOMIC DNA]</scope>
    <source>
        <strain evidence="2 4">H16</strain>
        <plasmid evidence="4">phg1</plasmid>
        <plasmid evidence="2">pHG1</plasmid>
    </source>
</reference>
<geneLocation type="plasmid" evidence="1 3">
    <name>megaplasmid pHG1</name>
</geneLocation>
<dbReference type="KEGG" id="reh:PHG288"/>
<dbReference type="Proteomes" id="UP000296079">
    <property type="component" value="Plasmid pHG1"/>
</dbReference>
<dbReference type="EMBL" id="AY305378">
    <property type="protein sequence ID" value="AAP86037.1"/>
    <property type="molecule type" value="Genomic_DNA"/>
</dbReference>
<evidence type="ECO:0000313" key="1">
    <source>
        <dbReference type="EMBL" id="AAP86037.1"/>
    </source>
</evidence>
<keyword evidence="3" id="KW-1185">Reference proteome</keyword>
<geneLocation type="plasmid" evidence="4">
    <name>phg1</name>
</geneLocation>
<accession>Q7WX54</accession>
<organism evidence="1 3">
    <name type="scientific">Cupriavidus necator (strain ATCC 17699 / DSM 428 / KCTC 22496 / NCIMB 10442 / H16 / Stanier 337)</name>
    <name type="common">Ralstonia eutropha</name>
    <dbReference type="NCBI Taxonomy" id="381666"/>
    <lineage>
        <taxon>Bacteria</taxon>
        <taxon>Pseudomonadati</taxon>
        <taxon>Pseudomonadota</taxon>
        <taxon>Betaproteobacteria</taxon>
        <taxon>Burkholderiales</taxon>
        <taxon>Burkholderiaceae</taxon>
        <taxon>Cupriavidus</taxon>
    </lineage>
</organism>
<dbReference type="HOGENOM" id="CLU_2842423_0_0_4"/>
<evidence type="ECO:0000313" key="2">
    <source>
        <dbReference type="EMBL" id="QCC05509.1"/>
    </source>
</evidence>